<evidence type="ECO:0000313" key="2">
    <source>
        <dbReference type="Proteomes" id="UP001055811"/>
    </source>
</evidence>
<name>A0ACB9BL11_CICIN</name>
<comment type="caution">
    <text evidence="1">The sequence shown here is derived from an EMBL/GenBank/DDBJ whole genome shotgun (WGS) entry which is preliminary data.</text>
</comment>
<organism evidence="1 2">
    <name type="scientific">Cichorium intybus</name>
    <name type="common">Chicory</name>
    <dbReference type="NCBI Taxonomy" id="13427"/>
    <lineage>
        <taxon>Eukaryota</taxon>
        <taxon>Viridiplantae</taxon>
        <taxon>Streptophyta</taxon>
        <taxon>Embryophyta</taxon>
        <taxon>Tracheophyta</taxon>
        <taxon>Spermatophyta</taxon>
        <taxon>Magnoliopsida</taxon>
        <taxon>eudicotyledons</taxon>
        <taxon>Gunneridae</taxon>
        <taxon>Pentapetalae</taxon>
        <taxon>asterids</taxon>
        <taxon>campanulids</taxon>
        <taxon>Asterales</taxon>
        <taxon>Asteraceae</taxon>
        <taxon>Cichorioideae</taxon>
        <taxon>Cichorieae</taxon>
        <taxon>Cichoriinae</taxon>
        <taxon>Cichorium</taxon>
    </lineage>
</organism>
<accession>A0ACB9BL11</accession>
<reference evidence="2" key="1">
    <citation type="journal article" date="2022" name="Mol. Ecol. Resour.">
        <title>The genomes of chicory, endive, great burdock and yacon provide insights into Asteraceae palaeo-polyploidization history and plant inulin production.</title>
        <authorList>
            <person name="Fan W."/>
            <person name="Wang S."/>
            <person name="Wang H."/>
            <person name="Wang A."/>
            <person name="Jiang F."/>
            <person name="Liu H."/>
            <person name="Zhao H."/>
            <person name="Xu D."/>
            <person name="Zhang Y."/>
        </authorList>
    </citation>
    <scope>NUCLEOTIDE SEQUENCE [LARGE SCALE GENOMIC DNA]</scope>
    <source>
        <strain evidence="2">cv. Punajuju</strain>
    </source>
</reference>
<reference evidence="1 2" key="2">
    <citation type="journal article" date="2022" name="Mol. Ecol. Resour.">
        <title>The genomes of chicory, endive, great burdock and yacon provide insights into Asteraceae paleo-polyploidization history and plant inulin production.</title>
        <authorList>
            <person name="Fan W."/>
            <person name="Wang S."/>
            <person name="Wang H."/>
            <person name="Wang A."/>
            <person name="Jiang F."/>
            <person name="Liu H."/>
            <person name="Zhao H."/>
            <person name="Xu D."/>
            <person name="Zhang Y."/>
        </authorList>
    </citation>
    <scope>NUCLEOTIDE SEQUENCE [LARGE SCALE GENOMIC DNA]</scope>
    <source>
        <strain evidence="2">cv. Punajuju</strain>
        <tissue evidence="1">Leaves</tissue>
    </source>
</reference>
<proteinExistence type="predicted"/>
<gene>
    <name evidence="1" type="ORF">L2E82_33738</name>
</gene>
<keyword evidence="2" id="KW-1185">Reference proteome</keyword>
<sequence length="145" mass="15904">MIKASIVVSLFSSGLPPGPTVSTSQAEQPSTTTSMEDNPPLTALHPALTTSKKGQINRSYDSEKHMLNSTEMRRRGKTVAIFLADPLAEEVGEIEAEAGCCCRFSEEAGNKSEKEKEQQKGQRHMFFFSVSVVLVLTESDHNQIM</sequence>
<dbReference type="EMBL" id="CM042014">
    <property type="protein sequence ID" value="KAI3722696.1"/>
    <property type="molecule type" value="Genomic_DNA"/>
</dbReference>
<evidence type="ECO:0000313" key="1">
    <source>
        <dbReference type="EMBL" id="KAI3722696.1"/>
    </source>
</evidence>
<protein>
    <submittedName>
        <fullName evidence="1">Uncharacterized protein</fullName>
    </submittedName>
</protein>
<dbReference type="Proteomes" id="UP001055811">
    <property type="component" value="Linkage Group LG06"/>
</dbReference>